<proteinExistence type="predicted"/>
<dbReference type="Proteomes" id="UP000054408">
    <property type="component" value="Unassembled WGS sequence"/>
</dbReference>
<dbReference type="GeneID" id="25560386"/>
<feature type="region of interest" description="Disordered" evidence="1">
    <location>
        <begin position="161"/>
        <end position="180"/>
    </location>
</feature>
<evidence type="ECO:0000313" key="2">
    <source>
        <dbReference type="EMBL" id="KNC48806.1"/>
    </source>
</evidence>
<name>A0A0L0D9P4_THETB</name>
<dbReference type="AlphaFoldDB" id="A0A0L0D9P4"/>
<protein>
    <submittedName>
        <fullName evidence="2">Uncharacterized protein</fullName>
    </submittedName>
</protein>
<evidence type="ECO:0000313" key="3">
    <source>
        <dbReference type="Proteomes" id="UP000054408"/>
    </source>
</evidence>
<reference evidence="2 3" key="1">
    <citation type="submission" date="2010-05" db="EMBL/GenBank/DDBJ databases">
        <title>The Genome Sequence of Thecamonas trahens ATCC 50062.</title>
        <authorList>
            <consortium name="The Broad Institute Genome Sequencing Platform"/>
            <person name="Russ C."/>
            <person name="Cuomo C."/>
            <person name="Shea T."/>
            <person name="Young S.K."/>
            <person name="Zeng Q."/>
            <person name="Koehrsen M."/>
            <person name="Haas B."/>
            <person name="Borodovsky M."/>
            <person name="Guigo R."/>
            <person name="Alvarado L."/>
            <person name="Berlin A."/>
            <person name="Bochicchio J."/>
            <person name="Borenstein D."/>
            <person name="Chapman S."/>
            <person name="Chen Z."/>
            <person name="Freedman E."/>
            <person name="Gellesch M."/>
            <person name="Goldberg J."/>
            <person name="Griggs A."/>
            <person name="Gujja S."/>
            <person name="Heilman E."/>
            <person name="Heiman D."/>
            <person name="Hepburn T."/>
            <person name="Howarth C."/>
            <person name="Jen D."/>
            <person name="Larson L."/>
            <person name="Mehta T."/>
            <person name="Park D."/>
            <person name="Pearson M."/>
            <person name="Roberts A."/>
            <person name="Saif S."/>
            <person name="Shenoy N."/>
            <person name="Sisk P."/>
            <person name="Stolte C."/>
            <person name="Sykes S."/>
            <person name="Thomson T."/>
            <person name="Walk T."/>
            <person name="White J."/>
            <person name="Yandava C."/>
            <person name="Burger G."/>
            <person name="Gray M.W."/>
            <person name="Holland P.W.H."/>
            <person name="King N."/>
            <person name="Lang F.B.F."/>
            <person name="Roger A.J."/>
            <person name="Ruiz-Trillo I."/>
            <person name="Lander E."/>
            <person name="Nusbaum C."/>
        </authorList>
    </citation>
    <scope>NUCLEOTIDE SEQUENCE [LARGE SCALE GENOMIC DNA]</scope>
    <source>
        <strain evidence="2 3">ATCC 50062</strain>
    </source>
</reference>
<sequence>MLSKVIPMLPTFQITVCCACLEDPVTFCTAVPTCFCQNYNQRFEILRRTGFEYEYLGGALRGPCCCMCEPLADCMEDDPSCGMLCEVICCHPCAVQVTRGMVAYHYNLRDRCCLDCGIFADFGDGDSFASEVISFLYNSAVSACYITANAYEFRYQDSLQNKRPPANQPPAWGPGAQAHR</sequence>
<dbReference type="EMBL" id="GL349434">
    <property type="protein sequence ID" value="KNC48806.1"/>
    <property type="molecule type" value="Genomic_DNA"/>
</dbReference>
<accession>A0A0L0D9P4</accession>
<dbReference type="RefSeq" id="XP_013762857.1">
    <property type="nucleotide sequence ID" value="XM_013907403.1"/>
</dbReference>
<keyword evidence="3" id="KW-1185">Reference proteome</keyword>
<evidence type="ECO:0000256" key="1">
    <source>
        <dbReference type="SAM" id="MobiDB-lite"/>
    </source>
</evidence>
<gene>
    <name evidence="2" type="ORF">AMSG_00586</name>
</gene>
<organism evidence="2 3">
    <name type="scientific">Thecamonas trahens ATCC 50062</name>
    <dbReference type="NCBI Taxonomy" id="461836"/>
    <lineage>
        <taxon>Eukaryota</taxon>
        <taxon>Apusozoa</taxon>
        <taxon>Apusomonadida</taxon>
        <taxon>Apusomonadidae</taxon>
        <taxon>Thecamonas</taxon>
    </lineage>
</organism>